<dbReference type="PANTHER" id="PTHR30146">
    <property type="entry name" value="LACI-RELATED TRANSCRIPTIONAL REPRESSOR"/>
    <property type="match status" value="1"/>
</dbReference>
<dbReference type="InterPro" id="IPR046335">
    <property type="entry name" value="LacI/GalR-like_sensor"/>
</dbReference>
<dbReference type="OrthoDB" id="9796186at2"/>
<keyword evidence="2" id="KW-0238">DNA-binding</keyword>
<dbReference type="SMART" id="SM00354">
    <property type="entry name" value="HTH_LACI"/>
    <property type="match status" value="1"/>
</dbReference>
<evidence type="ECO:0000313" key="5">
    <source>
        <dbReference type="EMBL" id="SFS13033.1"/>
    </source>
</evidence>
<evidence type="ECO:0000313" key="6">
    <source>
        <dbReference type="Proteomes" id="UP000199024"/>
    </source>
</evidence>
<feature type="domain" description="HTH lacI-type" evidence="4">
    <location>
        <begin position="1"/>
        <end position="55"/>
    </location>
</feature>
<protein>
    <submittedName>
        <fullName evidence="5">Transcriptional regulator, LacI family</fullName>
    </submittedName>
</protein>
<dbReference type="SUPFAM" id="SSF53822">
    <property type="entry name" value="Periplasmic binding protein-like I"/>
    <property type="match status" value="1"/>
</dbReference>
<keyword evidence="3" id="KW-0804">Transcription</keyword>
<organism evidence="5 6">
    <name type="scientific">Granulicella pectinivorans</name>
    <dbReference type="NCBI Taxonomy" id="474950"/>
    <lineage>
        <taxon>Bacteria</taxon>
        <taxon>Pseudomonadati</taxon>
        <taxon>Acidobacteriota</taxon>
        <taxon>Terriglobia</taxon>
        <taxon>Terriglobales</taxon>
        <taxon>Acidobacteriaceae</taxon>
        <taxon>Granulicella</taxon>
    </lineage>
</organism>
<dbReference type="Gene3D" id="1.10.260.40">
    <property type="entry name" value="lambda repressor-like DNA-binding domains"/>
    <property type="match status" value="1"/>
</dbReference>
<evidence type="ECO:0000259" key="4">
    <source>
        <dbReference type="PROSITE" id="PS50932"/>
    </source>
</evidence>
<dbReference type="PROSITE" id="PS50932">
    <property type="entry name" value="HTH_LACI_2"/>
    <property type="match status" value="1"/>
</dbReference>
<dbReference type="GO" id="GO:0000976">
    <property type="term" value="F:transcription cis-regulatory region binding"/>
    <property type="evidence" value="ECO:0007669"/>
    <property type="project" value="TreeGrafter"/>
</dbReference>
<dbReference type="Proteomes" id="UP000199024">
    <property type="component" value="Unassembled WGS sequence"/>
</dbReference>
<evidence type="ECO:0000256" key="1">
    <source>
        <dbReference type="ARBA" id="ARBA00023015"/>
    </source>
</evidence>
<dbReference type="PANTHER" id="PTHR30146:SF109">
    <property type="entry name" value="HTH-TYPE TRANSCRIPTIONAL REGULATOR GALS"/>
    <property type="match status" value="1"/>
</dbReference>
<name>A0A1I6MBQ1_9BACT</name>
<dbReference type="InterPro" id="IPR010982">
    <property type="entry name" value="Lambda_DNA-bd_dom_sf"/>
</dbReference>
<dbReference type="CDD" id="cd06267">
    <property type="entry name" value="PBP1_LacI_sugar_binding-like"/>
    <property type="match status" value="1"/>
</dbReference>
<keyword evidence="1" id="KW-0805">Transcription regulation</keyword>
<dbReference type="Gene3D" id="3.40.50.2300">
    <property type="match status" value="2"/>
</dbReference>
<accession>A0A1I6MBQ1</accession>
<gene>
    <name evidence="5" type="ORF">SAMN05421771_2222</name>
</gene>
<sequence>MDIRQVAKRAKVSTATVSRVLNDSPSVREKTSAHVRNVIAEMNYVPNTHARSLRVGRARMYGLIVSDINNPFFPELIDAFEALAAQQGIDVIFMHTNYDPKRLQSCIRRMVERSVDGIAVMTSEVDLEALQMAPERVPLVLMNQPAFKDRYRNVPVEYATGFREALEHLRELGHTDIGFISGPSTLSSAKRRREEWSLAMKRLKLPVRKGWVITGDMRMEGGERAMAELMALEERPTAVLTSNDLMAVGALQAASHAGLSVPTDVSIIGFDDLPIASMVMPPLTTIQLPRREIAAYAFASLLQATRDGMVANSDVVHPTLIVRKSTAVVPPRR</sequence>
<dbReference type="AlphaFoldDB" id="A0A1I6MBQ1"/>
<dbReference type="Pfam" id="PF00356">
    <property type="entry name" value="LacI"/>
    <property type="match status" value="1"/>
</dbReference>
<dbReference type="CDD" id="cd01392">
    <property type="entry name" value="HTH_LacI"/>
    <property type="match status" value="1"/>
</dbReference>
<evidence type="ECO:0000256" key="2">
    <source>
        <dbReference type="ARBA" id="ARBA00023125"/>
    </source>
</evidence>
<proteinExistence type="predicted"/>
<dbReference type="InterPro" id="IPR000843">
    <property type="entry name" value="HTH_LacI"/>
</dbReference>
<reference evidence="5 6" key="1">
    <citation type="submission" date="2016-10" db="EMBL/GenBank/DDBJ databases">
        <authorList>
            <person name="de Groot N.N."/>
        </authorList>
    </citation>
    <scope>NUCLEOTIDE SEQUENCE [LARGE SCALE GENOMIC DNA]</scope>
    <source>
        <strain evidence="5 6">DSM 21001</strain>
    </source>
</reference>
<keyword evidence="6" id="KW-1185">Reference proteome</keyword>
<evidence type="ECO:0000256" key="3">
    <source>
        <dbReference type="ARBA" id="ARBA00023163"/>
    </source>
</evidence>
<dbReference type="InterPro" id="IPR028082">
    <property type="entry name" value="Peripla_BP_I"/>
</dbReference>
<dbReference type="RefSeq" id="WP_089839192.1">
    <property type="nucleotide sequence ID" value="NZ_FOZL01000001.1"/>
</dbReference>
<dbReference type="EMBL" id="FOZL01000001">
    <property type="protein sequence ID" value="SFS13033.1"/>
    <property type="molecule type" value="Genomic_DNA"/>
</dbReference>
<dbReference type="GO" id="GO:0003700">
    <property type="term" value="F:DNA-binding transcription factor activity"/>
    <property type="evidence" value="ECO:0007669"/>
    <property type="project" value="TreeGrafter"/>
</dbReference>
<dbReference type="Pfam" id="PF13377">
    <property type="entry name" value="Peripla_BP_3"/>
    <property type="match status" value="1"/>
</dbReference>
<dbReference type="STRING" id="474950.SAMN05421771_2222"/>
<dbReference type="SUPFAM" id="SSF47413">
    <property type="entry name" value="lambda repressor-like DNA-binding domains"/>
    <property type="match status" value="1"/>
</dbReference>